<dbReference type="InterPro" id="IPR010899">
    <property type="entry name" value="UPF0344"/>
</dbReference>
<evidence type="ECO:0000313" key="7">
    <source>
        <dbReference type="Proteomes" id="UP000281498"/>
    </source>
</evidence>
<dbReference type="RefSeq" id="WP_110938218.1">
    <property type="nucleotide sequence ID" value="NZ_KZ614147.1"/>
</dbReference>
<dbReference type="AlphaFoldDB" id="A0A3A9K6K4"/>
<feature type="transmembrane region" description="Helical" evidence="5">
    <location>
        <begin position="93"/>
        <end position="113"/>
    </location>
</feature>
<keyword evidence="2 5" id="KW-0812">Transmembrane</keyword>
<evidence type="ECO:0000256" key="2">
    <source>
        <dbReference type="ARBA" id="ARBA00022692"/>
    </source>
</evidence>
<evidence type="ECO:0000256" key="3">
    <source>
        <dbReference type="ARBA" id="ARBA00022989"/>
    </source>
</evidence>
<feature type="transmembrane region" description="Helical" evidence="5">
    <location>
        <begin position="39"/>
        <end position="59"/>
    </location>
</feature>
<dbReference type="HAMAP" id="MF_01536">
    <property type="entry name" value="UPF0344"/>
    <property type="match status" value="1"/>
</dbReference>
<dbReference type="EMBL" id="PDOE01000002">
    <property type="protein sequence ID" value="RKL67879.1"/>
    <property type="molecule type" value="Genomic_DNA"/>
</dbReference>
<reference evidence="6 7" key="1">
    <citation type="submission" date="2017-10" db="EMBL/GenBank/DDBJ databases">
        <title>Bacillus sp. nov., a halophilic bacterium isolated from a Keqin Lake.</title>
        <authorList>
            <person name="Wang H."/>
        </authorList>
    </citation>
    <scope>NUCLEOTIDE SEQUENCE [LARGE SCALE GENOMIC DNA]</scope>
    <source>
        <strain evidence="6 7">KCTC 13187</strain>
    </source>
</reference>
<dbReference type="OrthoDB" id="2365314at2"/>
<keyword evidence="1 5" id="KW-1003">Cell membrane</keyword>
<sequence length="123" mass="13745">MFYTTHTHIFTWVVALILFLVAVYLFKAGNAKASKIVHMSLRLFYVFIIITGAILFIEFSANNAALYGVKFIVGLLVIGFSEMVLVRMKKSKSITGVVIGLIVTLLITLYLGFRLPIGFNFFG</sequence>
<evidence type="ECO:0000256" key="5">
    <source>
        <dbReference type="HAMAP-Rule" id="MF_01536"/>
    </source>
</evidence>
<gene>
    <name evidence="6" type="ORF">CR203_05070</name>
</gene>
<feature type="transmembrane region" description="Helical" evidence="5">
    <location>
        <begin position="6"/>
        <end position="27"/>
    </location>
</feature>
<comment type="similarity">
    <text evidence="5">Belongs to the UPF0344 family.</text>
</comment>
<evidence type="ECO:0000313" key="6">
    <source>
        <dbReference type="EMBL" id="RKL67879.1"/>
    </source>
</evidence>
<comment type="subcellular location">
    <subcellularLocation>
        <location evidence="5">Cell membrane</location>
        <topology evidence="5">Multi-pass membrane protein</topology>
    </subcellularLocation>
</comment>
<organism evidence="6 7">
    <name type="scientific">Salipaludibacillus neizhouensis</name>
    <dbReference type="NCBI Taxonomy" id="885475"/>
    <lineage>
        <taxon>Bacteria</taxon>
        <taxon>Bacillati</taxon>
        <taxon>Bacillota</taxon>
        <taxon>Bacilli</taxon>
        <taxon>Bacillales</taxon>
        <taxon>Bacillaceae</taxon>
    </lineage>
</organism>
<evidence type="ECO:0000256" key="1">
    <source>
        <dbReference type="ARBA" id="ARBA00022475"/>
    </source>
</evidence>
<proteinExistence type="inferred from homology"/>
<accession>A0A3A9K6K4</accession>
<dbReference type="Pfam" id="PF07457">
    <property type="entry name" value="DUF1516"/>
    <property type="match status" value="1"/>
</dbReference>
<protein>
    <recommendedName>
        <fullName evidence="5">UPF0344 protein CR203_05070</fullName>
    </recommendedName>
</protein>
<keyword evidence="3 5" id="KW-1133">Transmembrane helix</keyword>
<comment type="caution">
    <text evidence="6">The sequence shown here is derived from an EMBL/GenBank/DDBJ whole genome shotgun (WGS) entry which is preliminary data.</text>
</comment>
<dbReference type="Proteomes" id="UP000281498">
    <property type="component" value="Unassembled WGS sequence"/>
</dbReference>
<evidence type="ECO:0000256" key="4">
    <source>
        <dbReference type="ARBA" id="ARBA00023136"/>
    </source>
</evidence>
<keyword evidence="4 5" id="KW-0472">Membrane</keyword>
<feature type="transmembrane region" description="Helical" evidence="5">
    <location>
        <begin position="65"/>
        <end position="86"/>
    </location>
</feature>
<dbReference type="GO" id="GO:0005886">
    <property type="term" value="C:plasma membrane"/>
    <property type="evidence" value="ECO:0007669"/>
    <property type="project" value="UniProtKB-SubCell"/>
</dbReference>
<keyword evidence="7" id="KW-1185">Reference proteome</keyword>
<name>A0A3A9K6K4_9BACI</name>